<evidence type="ECO:0000313" key="2">
    <source>
        <dbReference type="EMBL" id="QIS04220.1"/>
    </source>
</evidence>
<protein>
    <submittedName>
        <fullName evidence="2">Uncharacterized protein</fullName>
    </submittedName>
</protein>
<organism evidence="2 3">
    <name type="scientific">Nocardia brasiliensis</name>
    <dbReference type="NCBI Taxonomy" id="37326"/>
    <lineage>
        <taxon>Bacteria</taxon>
        <taxon>Bacillati</taxon>
        <taxon>Actinomycetota</taxon>
        <taxon>Actinomycetes</taxon>
        <taxon>Mycobacteriales</taxon>
        <taxon>Nocardiaceae</taxon>
        <taxon>Nocardia</taxon>
    </lineage>
</organism>
<name>A0A6G9XTP3_NOCBR</name>
<dbReference type="AlphaFoldDB" id="A0A6G9XTP3"/>
<feature type="chain" id="PRO_5039643925" evidence="1">
    <location>
        <begin position="18"/>
        <end position="207"/>
    </location>
</feature>
<gene>
    <name evidence="2" type="ORF">F5X71_19480</name>
</gene>
<proteinExistence type="predicted"/>
<keyword evidence="1" id="KW-0732">Signal</keyword>
<evidence type="ECO:0000313" key="3">
    <source>
        <dbReference type="Proteomes" id="UP000501705"/>
    </source>
</evidence>
<feature type="signal peptide" evidence="1">
    <location>
        <begin position="1"/>
        <end position="17"/>
    </location>
</feature>
<dbReference type="EMBL" id="CP046171">
    <property type="protein sequence ID" value="QIS04220.1"/>
    <property type="molecule type" value="Genomic_DNA"/>
</dbReference>
<dbReference type="Proteomes" id="UP000501705">
    <property type="component" value="Chromosome"/>
</dbReference>
<accession>A0A6G9XTP3</accession>
<sequence length="207" mass="21569">MAAAVALVGGVSYTAAAAPDVAGCALPDLSTVPTRPADALTLIVAYSFGYREPADPSRTEHEPGPVNEALAEAVVAARGARDILVFAQSEIASVLRSRYAMDDVISIDGDVRPDGSPIYLSTEGVATKVAESRGSARDSDVAGVVAFQDHLWRATQTTAAAGFVAAAPDGVAMPDRYDPESAQPWTTGPERYLPVDYAGRLKFLNCG</sequence>
<reference evidence="2 3" key="1">
    <citation type="journal article" date="2019" name="ACS Chem. Biol.">
        <title>Identification and Mobilization of a Cryptic Antibiotic Biosynthesis Gene Locus from a Human-Pathogenic Nocardia Isolate.</title>
        <authorList>
            <person name="Herisse M."/>
            <person name="Ishida K."/>
            <person name="Porter J.L."/>
            <person name="Howden B."/>
            <person name="Hertweck C."/>
            <person name="Stinear T.P."/>
            <person name="Pidot S.J."/>
        </authorList>
    </citation>
    <scope>NUCLEOTIDE SEQUENCE [LARGE SCALE GENOMIC DNA]</scope>
    <source>
        <strain evidence="2 3">AUSMDU00024985</strain>
    </source>
</reference>
<dbReference type="RefSeq" id="WP_167463339.1">
    <property type="nucleotide sequence ID" value="NZ_CP046171.1"/>
</dbReference>
<evidence type="ECO:0000256" key="1">
    <source>
        <dbReference type="SAM" id="SignalP"/>
    </source>
</evidence>